<dbReference type="SUPFAM" id="SSF55961">
    <property type="entry name" value="Bet v1-like"/>
    <property type="match status" value="1"/>
</dbReference>
<gene>
    <name evidence="3" type="primary">tlsM</name>
</gene>
<dbReference type="Pfam" id="PF03364">
    <property type="entry name" value="Polyketide_cyc"/>
    <property type="match status" value="1"/>
</dbReference>
<feature type="compositionally biased region" description="Basic and acidic residues" evidence="1">
    <location>
        <begin position="151"/>
        <end position="161"/>
    </location>
</feature>
<protein>
    <submittedName>
        <fullName evidence="3">Polyketide cyclase</fullName>
    </submittedName>
</protein>
<feature type="region of interest" description="Disordered" evidence="1">
    <location>
        <begin position="151"/>
        <end position="192"/>
    </location>
</feature>
<evidence type="ECO:0000313" key="3">
    <source>
        <dbReference type="EMBL" id="BBA31815.1"/>
    </source>
</evidence>
<reference evidence="3" key="1">
    <citation type="journal article" date="2017" name="Sci. Rep.">
        <title>Identification of a gene cluster for telomestatin biosynthesis and heterologous expression using a specific promoter in a clean host.</title>
        <authorList>
            <person name="Amagai K."/>
            <person name="Ikeda H."/>
            <person name="Hashimoto J."/>
            <person name="Kozone I."/>
            <person name="Izumikawa M."/>
            <person name="Kudo F."/>
            <person name="Eguchi T."/>
            <person name="Nakamura T."/>
            <person name="Osada H."/>
            <person name="Takahashi S."/>
            <person name="Shin-ya K."/>
        </authorList>
    </citation>
    <scope>NUCLEOTIDE SEQUENCE</scope>
    <source>
        <strain evidence="3">3533-SV4</strain>
    </source>
</reference>
<accession>A0A286T6W3</accession>
<evidence type="ECO:0000256" key="1">
    <source>
        <dbReference type="SAM" id="MobiDB-lite"/>
    </source>
</evidence>
<dbReference type="Gene3D" id="3.30.530.20">
    <property type="match status" value="1"/>
</dbReference>
<dbReference type="EMBL" id="LC318724">
    <property type="protein sequence ID" value="BBA31815.1"/>
    <property type="molecule type" value="Genomic_DNA"/>
</dbReference>
<dbReference type="InterPro" id="IPR023393">
    <property type="entry name" value="START-like_dom_sf"/>
</dbReference>
<dbReference type="AlphaFoldDB" id="A0A286T6W3"/>
<feature type="domain" description="Coenzyme Q-binding protein COQ10 START" evidence="2">
    <location>
        <begin position="14"/>
        <end position="129"/>
    </location>
</feature>
<evidence type="ECO:0000259" key="2">
    <source>
        <dbReference type="Pfam" id="PF03364"/>
    </source>
</evidence>
<organism evidence="3">
    <name type="scientific">Streptomyces anulatus</name>
    <name type="common">Streptomyces chrysomallus</name>
    <dbReference type="NCBI Taxonomy" id="1892"/>
    <lineage>
        <taxon>Bacteria</taxon>
        <taxon>Bacillati</taxon>
        <taxon>Actinomycetota</taxon>
        <taxon>Actinomycetes</taxon>
        <taxon>Kitasatosporales</taxon>
        <taxon>Streptomycetaceae</taxon>
        <taxon>Streptomyces</taxon>
    </lineage>
</organism>
<sequence>MRYVRVSARAPGRTAAEIYPVISDFARYPELTDAVRSVDIEDLGSGRTGCSWEVTFRRGILKWTEEDHYDPENHRVDFSLVTGDLDHLVGHWWMRDEGPDCRIDFACDFDMGIPTLADVIEPIAAQTLGEYITVILRALVGEIVMIENEPEDTHRPQETHEPPAVGAPAGGAPAVGAPAVGAPAGGVRRRPS</sequence>
<name>A0A286T6W3_STRAQ</name>
<proteinExistence type="predicted"/>
<feature type="compositionally biased region" description="Low complexity" evidence="1">
    <location>
        <begin position="162"/>
        <end position="186"/>
    </location>
</feature>
<dbReference type="InterPro" id="IPR005031">
    <property type="entry name" value="COQ10_START"/>
</dbReference>